<dbReference type="PANTHER" id="PTHR22932">
    <property type="entry name" value="TELOMERASE-BINDING PROTEIN P23 HSP90 CO-CHAPERONE"/>
    <property type="match status" value="1"/>
</dbReference>
<evidence type="ECO:0000256" key="1">
    <source>
        <dbReference type="ARBA" id="ARBA00025733"/>
    </source>
</evidence>
<organism evidence="3 4">
    <name type="scientific">Perkinsus olseni</name>
    <name type="common">Perkinsus atlanticus</name>
    <dbReference type="NCBI Taxonomy" id="32597"/>
    <lineage>
        <taxon>Eukaryota</taxon>
        <taxon>Sar</taxon>
        <taxon>Alveolata</taxon>
        <taxon>Perkinsozoa</taxon>
        <taxon>Perkinsea</taxon>
        <taxon>Perkinsida</taxon>
        <taxon>Perkinsidae</taxon>
        <taxon>Perkinsus</taxon>
    </lineage>
</organism>
<sequence>MSTPTTLRPNLKWAQRDEHIWLTVDLSGVEDMKVDLQPATLKFSGVSHGDKYAFDITFYAEIVPQES</sequence>
<keyword evidence="4" id="KW-1185">Reference proteome</keyword>
<proteinExistence type="inferred from homology"/>
<dbReference type="EMBL" id="JABANO010037831">
    <property type="protein sequence ID" value="KAF4699535.1"/>
    <property type="molecule type" value="Genomic_DNA"/>
</dbReference>
<dbReference type="GO" id="GO:0051131">
    <property type="term" value="P:chaperone-mediated protein complex assembly"/>
    <property type="evidence" value="ECO:0007669"/>
    <property type="project" value="TreeGrafter"/>
</dbReference>
<dbReference type="GO" id="GO:0051879">
    <property type="term" value="F:Hsp90 protein binding"/>
    <property type="evidence" value="ECO:0007669"/>
    <property type="project" value="InterPro"/>
</dbReference>
<dbReference type="AlphaFoldDB" id="A0A7J6PU28"/>
<dbReference type="InterPro" id="IPR045250">
    <property type="entry name" value="p23-like"/>
</dbReference>
<dbReference type="InterPro" id="IPR007052">
    <property type="entry name" value="CS_dom"/>
</dbReference>
<name>A0A7J6PU28_PEROL</name>
<dbReference type="PANTHER" id="PTHR22932:SF1">
    <property type="entry name" value="CO-CHAPERONE PROTEIN DAF-41"/>
    <property type="match status" value="1"/>
</dbReference>
<evidence type="ECO:0000259" key="2">
    <source>
        <dbReference type="PROSITE" id="PS51203"/>
    </source>
</evidence>
<dbReference type="GO" id="GO:0051087">
    <property type="term" value="F:protein-folding chaperone binding"/>
    <property type="evidence" value="ECO:0007669"/>
    <property type="project" value="TreeGrafter"/>
</dbReference>
<dbReference type="GO" id="GO:0006457">
    <property type="term" value="P:protein folding"/>
    <property type="evidence" value="ECO:0007669"/>
    <property type="project" value="TreeGrafter"/>
</dbReference>
<comment type="similarity">
    <text evidence="1">Belongs to the p23/wos2 family.</text>
</comment>
<feature type="domain" description="CS" evidence="2">
    <location>
        <begin position="6"/>
        <end position="67"/>
    </location>
</feature>
<protein>
    <submittedName>
        <fullName evidence="3">Prostaglandin E synthase 3 (Cytosolic)</fullName>
    </submittedName>
</protein>
<accession>A0A7J6PU28</accession>
<gene>
    <name evidence="3" type="primary">PTGES3_3</name>
    <name evidence="3" type="ORF">FOZ63_017337</name>
</gene>
<dbReference type="InterPro" id="IPR008978">
    <property type="entry name" value="HSP20-like_chaperone"/>
</dbReference>
<dbReference type="GO" id="GO:0005634">
    <property type="term" value="C:nucleus"/>
    <property type="evidence" value="ECO:0007669"/>
    <property type="project" value="TreeGrafter"/>
</dbReference>
<dbReference type="PROSITE" id="PS51203">
    <property type="entry name" value="CS"/>
    <property type="match status" value="1"/>
</dbReference>
<dbReference type="Pfam" id="PF04969">
    <property type="entry name" value="CS"/>
    <property type="match status" value="1"/>
</dbReference>
<dbReference type="OMA" id="ESKMRKC"/>
<feature type="non-terminal residue" evidence="3">
    <location>
        <position position="1"/>
    </location>
</feature>
<reference evidence="3 4" key="1">
    <citation type="submission" date="2020-04" db="EMBL/GenBank/DDBJ databases">
        <title>Perkinsus olseni comparative genomics.</title>
        <authorList>
            <person name="Bogema D.R."/>
        </authorList>
    </citation>
    <scope>NUCLEOTIDE SEQUENCE [LARGE SCALE GENOMIC DNA]</scope>
    <source>
        <strain evidence="3 4">ATCC PRA-207</strain>
    </source>
</reference>
<evidence type="ECO:0000313" key="3">
    <source>
        <dbReference type="EMBL" id="KAF4699535.1"/>
    </source>
</evidence>
<dbReference type="Gene3D" id="2.60.40.790">
    <property type="match status" value="1"/>
</dbReference>
<dbReference type="SUPFAM" id="SSF49764">
    <property type="entry name" value="HSP20-like chaperones"/>
    <property type="match status" value="1"/>
</dbReference>
<dbReference type="Proteomes" id="UP000553632">
    <property type="component" value="Unassembled WGS sequence"/>
</dbReference>
<dbReference type="GO" id="GO:0005829">
    <property type="term" value="C:cytosol"/>
    <property type="evidence" value="ECO:0007669"/>
    <property type="project" value="TreeGrafter"/>
</dbReference>
<comment type="caution">
    <text evidence="3">The sequence shown here is derived from an EMBL/GenBank/DDBJ whole genome shotgun (WGS) entry which is preliminary data.</text>
</comment>
<evidence type="ECO:0000313" key="4">
    <source>
        <dbReference type="Proteomes" id="UP000553632"/>
    </source>
</evidence>